<evidence type="ECO:0000256" key="1">
    <source>
        <dbReference type="SAM" id="Coils"/>
    </source>
</evidence>
<organism evidence="4 5">
    <name type="scientific">Alteromonas hispanica</name>
    <dbReference type="NCBI Taxonomy" id="315421"/>
    <lineage>
        <taxon>Bacteria</taxon>
        <taxon>Pseudomonadati</taxon>
        <taxon>Pseudomonadota</taxon>
        <taxon>Gammaproteobacteria</taxon>
        <taxon>Alteromonadales</taxon>
        <taxon>Alteromonadaceae</taxon>
        <taxon>Alteromonas/Salinimonas group</taxon>
        <taxon>Alteromonas</taxon>
    </lineage>
</organism>
<keyword evidence="3" id="KW-0812">Transmembrane</keyword>
<feature type="coiled-coil region" evidence="1">
    <location>
        <begin position="98"/>
        <end position="170"/>
    </location>
</feature>
<evidence type="ECO:0000256" key="3">
    <source>
        <dbReference type="SAM" id="Phobius"/>
    </source>
</evidence>
<proteinExistence type="predicted"/>
<dbReference type="AlphaFoldDB" id="A0A6L9MYM0"/>
<evidence type="ECO:0000313" key="4">
    <source>
        <dbReference type="EMBL" id="NDW23276.1"/>
    </source>
</evidence>
<dbReference type="PANTHER" id="PTHR30386:SF27">
    <property type="entry name" value="MEMBRANE FUSION PROTEIN (MFP) FAMILY PROTEIN"/>
    <property type="match status" value="1"/>
</dbReference>
<keyword evidence="1" id="KW-0175">Coiled coil</keyword>
<reference evidence="4 5" key="1">
    <citation type="submission" date="2020-01" db="EMBL/GenBank/DDBJ databases">
        <title>Genomes of bacteria type strains.</title>
        <authorList>
            <person name="Chen J."/>
            <person name="Zhu S."/>
            <person name="Yang J."/>
        </authorList>
    </citation>
    <scope>NUCLEOTIDE SEQUENCE [LARGE SCALE GENOMIC DNA]</scope>
    <source>
        <strain evidence="4 5">LMG 22958</strain>
    </source>
</reference>
<evidence type="ECO:0000313" key="5">
    <source>
        <dbReference type="Proteomes" id="UP000478837"/>
    </source>
</evidence>
<name>A0A6L9MYM0_9ALTE</name>
<evidence type="ECO:0000256" key="2">
    <source>
        <dbReference type="SAM" id="MobiDB-lite"/>
    </source>
</evidence>
<feature type="transmembrane region" description="Helical" evidence="3">
    <location>
        <begin position="23"/>
        <end position="44"/>
    </location>
</feature>
<dbReference type="Proteomes" id="UP000478837">
    <property type="component" value="Unassembled WGS sequence"/>
</dbReference>
<keyword evidence="5" id="KW-1185">Reference proteome</keyword>
<dbReference type="RefSeq" id="WP_071980700.1">
    <property type="nucleotide sequence ID" value="NZ_JAAAWP010000019.1"/>
</dbReference>
<dbReference type="Gene3D" id="2.40.50.100">
    <property type="match status" value="1"/>
</dbReference>
<dbReference type="SUPFAM" id="SSF111369">
    <property type="entry name" value="HlyD-like secretion proteins"/>
    <property type="match status" value="1"/>
</dbReference>
<dbReference type="EMBL" id="JAAAWP010000019">
    <property type="protein sequence ID" value="NDW23276.1"/>
    <property type="molecule type" value="Genomic_DNA"/>
</dbReference>
<comment type="caution">
    <text evidence="4">The sequence shown here is derived from an EMBL/GenBank/DDBJ whole genome shotgun (WGS) entry which is preliminary data.</text>
</comment>
<protein>
    <submittedName>
        <fullName evidence="4">HlyD family efflux transporter periplasmic adaptor subunit</fullName>
    </submittedName>
</protein>
<dbReference type="InterPro" id="IPR050739">
    <property type="entry name" value="MFP"/>
</dbReference>
<dbReference type="Gene3D" id="1.10.287.470">
    <property type="entry name" value="Helix hairpin bin"/>
    <property type="match status" value="1"/>
</dbReference>
<keyword evidence="3" id="KW-0472">Membrane</keyword>
<sequence>MNNTESRFLDNMKSLPAMRVPKLHKVVCGIIGFLIIASCFILYFTPWIQTAYGTGMVDSLDPEDRMQPINALVDGQVKKWHVREGQQVKAGEPIVTLIDIDAQRLEKLESQLAAANLKNQANETAVRNAENNLRRQISLEKQGLVSRKEVENAQIKVEELRAKAAASITEINDVSMTLSRQSTQTKVAPVDGTVVRLLSGGVSTFVKSGDILGQFIPADAKRSVRVTVRGLDAPLVTPGAKARIQFDGWPVFQFSGWPGAAIGTFGGEVVYVEPVASTTGDFQVWIKPDEDDIAWPAESSARLGSQVRAWILLEEVRLGYELWRQLNNFPPKPTTQPKTTASDKGSGRL</sequence>
<feature type="region of interest" description="Disordered" evidence="2">
    <location>
        <begin position="329"/>
        <end position="349"/>
    </location>
</feature>
<gene>
    <name evidence="4" type="ORF">GTW09_17310</name>
</gene>
<dbReference type="PANTHER" id="PTHR30386">
    <property type="entry name" value="MEMBRANE FUSION SUBUNIT OF EMRAB-TOLC MULTIDRUG EFFLUX PUMP"/>
    <property type="match status" value="1"/>
</dbReference>
<keyword evidence="3" id="KW-1133">Transmembrane helix</keyword>
<accession>A0A6L9MYM0</accession>